<feature type="transmembrane region" description="Helical" evidence="1">
    <location>
        <begin position="322"/>
        <end position="343"/>
    </location>
</feature>
<keyword evidence="1" id="KW-0472">Membrane</keyword>
<keyword evidence="1" id="KW-1133">Transmembrane helix</keyword>
<reference evidence="2 3" key="1">
    <citation type="submission" date="2019-01" db="EMBL/GenBank/DDBJ databases">
        <title>RHIZO-ID as a novel technology for direct rhizobia identification.</title>
        <authorList>
            <person name="De Meyer S.E."/>
        </authorList>
    </citation>
    <scope>NUCLEOTIDE SEQUENCE [LARGE SCALE GENOMIC DNA]</scope>
    <source>
        <strain evidence="2 3">WSM448</strain>
    </source>
</reference>
<dbReference type="Proteomes" id="UP000283817">
    <property type="component" value="Unassembled WGS sequence"/>
</dbReference>
<evidence type="ECO:0000256" key="1">
    <source>
        <dbReference type="SAM" id="Phobius"/>
    </source>
</evidence>
<evidence type="ECO:0008006" key="4">
    <source>
        <dbReference type="Google" id="ProtNLM"/>
    </source>
</evidence>
<sequence>MVETYWTLLQIAPTQEENDIRRAYARRLRDFRPDEDPEGFQRLVGARDAALNWANTQPAELLTAAIDGRDGVGWDVDVNESTARDNTGSCEQPKADMTGEITPRLESSIAKPAEFPAEFEAIDDGSDRLAFERLNEIVAREKGRPWGTDPAVYEAQPWIELFNLAAGMNLQRHEQFLEAVGRRFPSILPPIGLQGLETTREFAEGRGVSALVETIEQQCRFAERPADLIHFCGQEAAMIYFSWLAHAQSARNVLQRRAAGRTAYTDGRTGLPVFPDEDRLFALETAELVKFHKEAIDRGRWPFRFDLKTLILPGTRSVSAGLIWQGGLFLALLAVIAMGGFSLNNDTAQLIALTGIPVLLGARIVMAVFLNRLAVGAALQRVMYADRLGLWSRKPRPDTLRNKWREYERLIYMGEVFLSLAVLVSVPIMISTFWQLKDDMDRPVETVVSEIVVSAFVAVASDDRLPDGQLFDLIDFVISSEQANFSERGKGADLLVRNLGNRGWLAELHSREDRLLSQSWISGSDRVLIGPAIVTPAAERERKLRVLADAYRSATPEGRMQIERSLAAWKLTLNLAKGPQAIAAVWAAMPPRTNGPNLDAFPEEMRWLLIGKFLANAIGNFVDSDVQLVDQFHWLLTVPADRLYEAGPLRPVAVADQSPPLASVNEDNSDETGVARYFREHGDRSANEAPALPRLNAALARSSYFDVARTCLDSSSETDRSHMREVIARSLANSPDAGISSSADLWQTLGRLALAEPACYRNASATGRLSGPDLPLTQLDDRFDAIDDELDRFTEAEPDAIVEILRFIVPQHGIYSFTRNRLIAHSHFLLGNWFINREDYRNAILEYDQALDAKECSEFYAPRGQALQALGDDKRAEADFQRARETPGRCFIGNANGDALKSSLKTLVKKMDSHTP</sequence>
<dbReference type="RefSeq" id="WP_128410714.1">
    <property type="nucleotide sequence ID" value="NZ_SBHX01000034.1"/>
</dbReference>
<name>A0A444I1G3_RHILE</name>
<evidence type="ECO:0000313" key="2">
    <source>
        <dbReference type="EMBL" id="RWX30943.1"/>
    </source>
</evidence>
<comment type="caution">
    <text evidence="2">The sequence shown here is derived from an EMBL/GenBank/DDBJ whole genome shotgun (WGS) entry which is preliminary data.</text>
</comment>
<evidence type="ECO:0000313" key="3">
    <source>
        <dbReference type="Proteomes" id="UP000283817"/>
    </source>
</evidence>
<feature type="transmembrane region" description="Helical" evidence="1">
    <location>
        <begin position="410"/>
        <end position="434"/>
    </location>
</feature>
<gene>
    <name evidence="2" type="ORF">EHI47_13525</name>
</gene>
<dbReference type="Gene3D" id="1.25.40.10">
    <property type="entry name" value="Tetratricopeptide repeat domain"/>
    <property type="match status" value="1"/>
</dbReference>
<protein>
    <recommendedName>
        <fullName evidence="4">Tetratricopeptide repeat protein</fullName>
    </recommendedName>
</protein>
<accession>A0A444I1G3</accession>
<dbReference type="AlphaFoldDB" id="A0A444I1G3"/>
<organism evidence="2 3">
    <name type="scientific">Rhizobium leguminosarum</name>
    <dbReference type="NCBI Taxonomy" id="384"/>
    <lineage>
        <taxon>Bacteria</taxon>
        <taxon>Pseudomonadati</taxon>
        <taxon>Pseudomonadota</taxon>
        <taxon>Alphaproteobacteria</taxon>
        <taxon>Hyphomicrobiales</taxon>
        <taxon>Rhizobiaceae</taxon>
        <taxon>Rhizobium/Agrobacterium group</taxon>
        <taxon>Rhizobium</taxon>
    </lineage>
</organism>
<dbReference type="SUPFAM" id="SSF48452">
    <property type="entry name" value="TPR-like"/>
    <property type="match status" value="1"/>
</dbReference>
<feature type="transmembrane region" description="Helical" evidence="1">
    <location>
        <begin position="349"/>
        <end position="371"/>
    </location>
</feature>
<dbReference type="InterPro" id="IPR011990">
    <property type="entry name" value="TPR-like_helical_dom_sf"/>
</dbReference>
<dbReference type="EMBL" id="SBHX01000034">
    <property type="protein sequence ID" value="RWX30943.1"/>
    <property type="molecule type" value="Genomic_DNA"/>
</dbReference>
<proteinExistence type="predicted"/>
<keyword evidence="1" id="KW-0812">Transmembrane</keyword>